<reference evidence="3 4" key="1">
    <citation type="submission" date="2017-06" db="EMBL/GenBank/DDBJ databases">
        <title>Genome sequencing of cyanobaciteial culture collection at National Institute for Environmental Studies (NIES).</title>
        <authorList>
            <person name="Hirose Y."/>
            <person name="Shimura Y."/>
            <person name="Fujisawa T."/>
            <person name="Nakamura Y."/>
            <person name="Kawachi M."/>
        </authorList>
    </citation>
    <scope>NUCLEOTIDE SEQUENCE [LARGE SCALE GENOMIC DNA]</scope>
    <source>
        <strain evidence="3 4">NIES-267</strain>
    </source>
</reference>
<sequence length="320" mass="35087">MMKTQHQQPNYQNNQLKEDDFDEVWVPNPHGLQDSAATHGLIKSLQSGNLDSLLTNPWLVSIFVATVILVVIAAIATVLSGQRSTELNPSQEAYSELLQKSQNLDAADSNFREYLTRNDYSSGLVSNPGLLQAAVLEASARYSNFVIASQNNPQNPAYNQHEEVINHGSEVEALKRINLGASGKKAELRYVDPSTGSWVTIPIDSAELAASGLVKLNIISNSRRETTQRFNLVTIAQNTRLRLSEVKAAMLEALRVKGLSPVASELEKKDWFGNKASPPDAQISNYQPYQPEPIPTTPSIKQESLENKPSPEPSGGKNAQ</sequence>
<protein>
    <submittedName>
        <fullName evidence="3">Uncharacterized protein</fullName>
    </submittedName>
</protein>
<evidence type="ECO:0000313" key="3">
    <source>
        <dbReference type="EMBL" id="BAY84379.1"/>
    </source>
</evidence>
<accession>A0A1Z4LT12</accession>
<dbReference type="EMBL" id="AP018227">
    <property type="protein sequence ID" value="BAY84379.1"/>
    <property type="molecule type" value="Genomic_DNA"/>
</dbReference>
<organism evidence="3 4">
    <name type="scientific">Calothrix parasitica NIES-267</name>
    <dbReference type="NCBI Taxonomy" id="1973488"/>
    <lineage>
        <taxon>Bacteria</taxon>
        <taxon>Bacillati</taxon>
        <taxon>Cyanobacteriota</taxon>
        <taxon>Cyanophyceae</taxon>
        <taxon>Nostocales</taxon>
        <taxon>Calotrichaceae</taxon>
        <taxon>Calothrix</taxon>
    </lineage>
</organism>
<gene>
    <name evidence="3" type="ORF">NIES267_38750</name>
</gene>
<keyword evidence="2" id="KW-1133">Transmembrane helix</keyword>
<dbReference type="AlphaFoldDB" id="A0A1Z4LT12"/>
<keyword evidence="2" id="KW-0812">Transmembrane</keyword>
<evidence type="ECO:0000256" key="1">
    <source>
        <dbReference type="SAM" id="MobiDB-lite"/>
    </source>
</evidence>
<feature type="transmembrane region" description="Helical" evidence="2">
    <location>
        <begin position="58"/>
        <end position="79"/>
    </location>
</feature>
<keyword evidence="2" id="KW-0472">Membrane</keyword>
<keyword evidence="4" id="KW-1185">Reference proteome</keyword>
<name>A0A1Z4LT12_9CYAN</name>
<proteinExistence type="predicted"/>
<feature type="region of interest" description="Disordered" evidence="1">
    <location>
        <begin position="271"/>
        <end position="320"/>
    </location>
</feature>
<dbReference type="Proteomes" id="UP000218418">
    <property type="component" value="Chromosome"/>
</dbReference>
<evidence type="ECO:0000256" key="2">
    <source>
        <dbReference type="SAM" id="Phobius"/>
    </source>
</evidence>
<dbReference type="OrthoDB" id="508605at2"/>
<evidence type="ECO:0000313" key="4">
    <source>
        <dbReference type="Proteomes" id="UP000218418"/>
    </source>
</evidence>